<dbReference type="EMBL" id="BAAAFZ010000097">
    <property type="protein sequence ID" value="GAA0604976.1"/>
    <property type="molecule type" value="Genomic_DNA"/>
</dbReference>
<evidence type="ECO:0000313" key="1">
    <source>
        <dbReference type="EMBL" id="GAA0604976.1"/>
    </source>
</evidence>
<dbReference type="RefSeq" id="WP_343898003.1">
    <property type="nucleotide sequence ID" value="NZ_BAAAFZ010000097.1"/>
</dbReference>
<comment type="caution">
    <text evidence="1">The sequence shown here is derived from an EMBL/GenBank/DDBJ whole genome shotgun (WGS) entry which is preliminary data.</text>
</comment>
<organism evidence="1 2">
    <name type="scientific">Craurococcus roseus</name>
    <dbReference type="NCBI Taxonomy" id="77585"/>
    <lineage>
        <taxon>Bacteria</taxon>
        <taxon>Pseudomonadati</taxon>
        <taxon>Pseudomonadota</taxon>
        <taxon>Alphaproteobacteria</taxon>
        <taxon>Acetobacterales</taxon>
        <taxon>Acetobacteraceae</taxon>
        <taxon>Craurococcus</taxon>
    </lineage>
</organism>
<gene>
    <name evidence="1" type="ORF">GCM10009416_48190</name>
</gene>
<name>A0ABN1G6T0_9PROT</name>
<sequence length="88" mass="9963">MAFADLQTDWSLLSQLLRLAQSDGWTIAFGNDRVVVSNRRTQHSVVALPASLIAHARGAGWRVVRRPMRFELRHPAVRQWVEVSLTAD</sequence>
<proteinExistence type="predicted"/>
<reference evidence="1 2" key="1">
    <citation type="journal article" date="2019" name="Int. J. Syst. Evol. Microbiol.">
        <title>The Global Catalogue of Microorganisms (GCM) 10K type strain sequencing project: providing services to taxonomists for standard genome sequencing and annotation.</title>
        <authorList>
            <consortium name="The Broad Institute Genomics Platform"/>
            <consortium name="The Broad Institute Genome Sequencing Center for Infectious Disease"/>
            <person name="Wu L."/>
            <person name="Ma J."/>
        </authorList>
    </citation>
    <scope>NUCLEOTIDE SEQUENCE [LARGE SCALE GENOMIC DNA]</scope>
    <source>
        <strain evidence="1 2">JCM 9933</strain>
    </source>
</reference>
<protein>
    <submittedName>
        <fullName evidence="1">Uncharacterized protein</fullName>
    </submittedName>
</protein>
<evidence type="ECO:0000313" key="2">
    <source>
        <dbReference type="Proteomes" id="UP001501588"/>
    </source>
</evidence>
<dbReference type="Proteomes" id="UP001501588">
    <property type="component" value="Unassembled WGS sequence"/>
</dbReference>
<keyword evidence="2" id="KW-1185">Reference proteome</keyword>
<accession>A0ABN1G6T0</accession>